<dbReference type="InterPro" id="IPR016159">
    <property type="entry name" value="Cullin_repeat-like_dom_sf"/>
</dbReference>
<dbReference type="Proteomes" id="UP001603857">
    <property type="component" value="Unassembled WGS sequence"/>
</dbReference>
<protein>
    <submittedName>
        <fullName evidence="2">Uncharacterized protein</fullName>
    </submittedName>
</protein>
<dbReference type="Gene3D" id="1.20.1280.170">
    <property type="entry name" value="Exocyst complex component Exo70"/>
    <property type="match status" value="1"/>
</dbReference>
<accession>A0ABD1MVB0</accession>
<feature type="compositionally biased region" description="Low complexity" evidence="1">
    <location>
        <begin position="77"/>
        <end position="86"/>
    </location>
</feature>
<name>A0ABD1MVB0_9FABA</name>
<evidence type="ECO:0000313" key="3">
    <source>
        <dbReference type="Proteomes" id="UP001603857"/>
    </source>
</evidence>
<evidence type="ECO:0000256" key="1">
    <source>
        <dbReference type="SAM" id="MobiDB-lite"/>
    </source>
</evidence>
<dbReference type="InterPro" id="IPR004140">
    <property type="entry name" value="Exo70"/>
</dbReference>
<dbReference type="AlphaFoldDB" id="A0ABD1MVB0"/>
<keyword evidence="3" id="KW-1185">Reference proteome</keyword>
<gene>
    <name evidence="2" type="ORF">Fmac_007705</name>
</gene>
<proteinExistence type="predicted"/>
<reference evidence="2 3" key="1">
    <citation type="submission" date="2024-08" db="EMBL/GenBank/DDBJ databases">
        <title>Insights into the chromosomal genome structure of Flemingia macrophylla.</title>
        <authorList>
            <person name="Ding Y."/>
            <person name="Zhao Y."/>
            <person name="Bi W."/>
            <person name="Wu M."/>
            <person name="Zhao G."/>
            <person name="Gong Y."/>
            <person name="Li W."/>
            <person name="Zhang P."/>
        </authorList>
    </citation>
    <scope>NUCLEOTIDE SEQUENCE [LARGE SCALE GENOMIC DNA]</scope>
    <source>
        <strain evidence="2">DYQJB</strain>
        <tissue evidence="2">Leaf</tissue>
    </source>
</reference>
<dbReference type="PANTHER" id="PTHR12542">
    <property type="entry name" value="EXOCYST COMPLEX PROTEIN EXO70"/>
    <property type="match status" value="1"/>
</dbReference>
<organism evidence="2 3">
    <name type="scientific">Flemingia macrophylla</name>
    <dbReference type="NCBI Taxonomy" id="520843"/>
    <lineage>
        <taxon>Eukaryota</taxon>
        <taxon>Viridiplantae</taxon>
        <taxon>Streptophyta</taxon>
        <taxon>Embryophyta</taxon>
        <taxon>Tracheophyta</taxon>
        <taxon>Spermatophyta</taxon>
        <taxon>Magnoliopsida</taxon>
        <taxon>eudicotyledons</taxon>
        <taxon>Gunneridae</taxon>
        <taxon>Pentapetalae</taxon>
        <taxon>rosids</taxon>
        <taxon>fabids</taxon>
        <taxon>Fabales</taxon>
        <taxon>Fabaceae</taxon>
        <taxon>Papilionoideae</taxon>
        <taxon>50 kb inversion clade</taxon>
        <taxon>NPAAA clade</taxon>
        <taxon>indigoferoid/millettioid clade</taxon>
        <taxon>Phaseoleae</taxon>
        <taxon>Flemingia</taxon>
    </lineage>
</organism>
<sequence length="199" mass="22518">MINAFSSTNQNIIFVGLPSVPLTPPPHPFLFLPPSPFLFLFPPRLHPHLYLHLAPPLRPSSPSSLPNFHHPHHHQDPPSSSSSSSPRHPHNTDDGEEVDKISLYLCFDSDDTASSADSSYRSTTSIREVDLIPSDTFYDLRCIAERMVSFGYLCQCIQVYANVRKSSVNASFRKLSVEKLSIGDVQHLEWEQRLKAWNR</sequence>
<dbReference type="EMBL" id="JBGMDY010000003">
    <property type="protein sequence ID" value="KAL2339765.1"/>
    <property type="molecule type" value="Genomic_DNA"/>
</dbReference>
<comment type="caution">
    <text evidence="2">The sequence shown here is derived from an EMBL/GenBank/DDBJ whole genome shotgun (WGS) entry which is preliminary data.</text>
</comment>
<dbReference type="SUPFAM" id="SSF74788">
    <property type="entry name" value="Cullin repeat-like"/>
    <property type="match status" value="1"/>
</dbReference>
<evidence type="ECO:0000313" key="2">
    <source>
        <dbReference type="EMBL" id="KAL2339765.1"/>
    </source>
</evidence>
<dbReference type="PANTHER" id="PTHR12542:SF7">
    <property type="entry name" value="EXOCYST SUBUNIT EXO70 FAMILY PROTEIN"/>
    <property type="match status" value="1"/>
</dbReference>
<feature type="region of interest" description="Disordered" evidence="1">
    <location>
        <begin position="62"/>
        <end position="95"/>
    </location>
</feature>